<sequence length="688" mass="79291">MKPTPRRTTKPRNEVKKDETPSSSKKEEKKTTPSTPRNFVQKSSTADIYGQRKQSNVHVPKTPKKIQGVSKTASNVSPMKDLLKASPSTVRVTKPAKVPKDIQPPRGGKTGKDLPVLNVTVNSPITKRKLLNEEINKEKSKNTHVIQSKNSQDKSVRKSEERNVDLSSKSVKTREGSMHVFERQRTKTRTLDESEVKILTTESIDNNKEMLNLSQKLKAKPKAFFVELEDDKTKMKTEKSSDEEISYEDDFESYESDFESYHSDENGDEESLESDKEIHQNDEETLKEDDVEVDQSHVKDVKDEKDEERMLDSGSYDLRDRSAKSKPAVMEFILEDSEDPNDKKTSFTDEGFLEMSSSSAVSSLKTIHVEVLDRPLFIDFTKSKENKRKRLINERFKQRARDLLSMITLHEMSFVLFEMKPVSYDLYMATFGRCNYTQTAVQTFDDGINVEIQTDMVDNRHVWTQYPVDFSKSNITIQKTVDARKYSRDTQELLNQFTFLNENIKKETLDTVIDKDLVYESNPLRIYFEQKDGVGTTEMLPYETYNKKIKNTEHNSDRLRKFLKKFEGRVSNILNFNAGNIELSGLKNSRLSCSKGYVSISNKTIEDDKYSYLKRSKINKIIYSRTKNNLLFTICNKKENFKRCIICLWDINVARKDPIKILIAIDNVKYAEHTGSTDGIFIASLDDG</sequence>
<reference evidence="1 2" key="1">
    <citation type="journal article" date="2021" name="Front. Genet.">
        <title>Chromosome-Level Genome Assembly Reveals Significant Gene Expansion in the Toll and IMD Signaling Pathways of Dendrolimus kikuchii.</title>
        <authorList>
            <person name="Zhou J."/>
            <person name="Wu P."/>
            <person name="Xiong Z."/>
            <person name="Liu N."/>
            <person name="Zhao N."/>
            <person name="Ji M."/>
            <person name="Qiu Y."/>
            <person name="Yang B."/>
        </authorList>
    </citation>
    <scope>NUCLEOTIDE SEQUENCE [LARGE SCALE GENOMIC DNA]</scope>
    <source>
        <strain evidence="1">Ann1</strain>
    </source>
</reference>
<name>A0ACC1CE50_9NEOP</name>
<gene>
    <name evidence="1" type="ORF">K1T71_014453</name>
</gene>
<comment type="caution">
    <text evidence="1">The sequence shown here is derived from an EMBL/GenBank/DDBJ whole genome shotgun (WGS) entry which is preliminary data.</text>
</comment>
<accession>A0ACC1CE50</accession>
<evidence type="ECO:0000313" key="1">
    <source>
        <dbReference type="EMBL" id="KAJ0169847.1"/>
    </source>
</evidence>
<dbReference type="Proteomes" id="UP000824533">
    <property type="component" value="Linkage Group LG29"/>
</dbReference>
<evidence type="ECO:0000313" key="2">
    <source>
        <dbReference type="Proteomes" id="UP000824533"/>
    </source>
</evidence>
<organism evidence="1 2">
    <name type="scientific">Dendrolimus kikuchii</name>
    <dbReference type="NCBI Taxonomy" id="765133"/>
    <lineage>
        <taxon>Eukaryota</taxon>
        <taxon>Metazoa</taxon>
        <taxon>Ecdysozoa</taxon>
        <taxon>Arthropoda</taxon>
        <taxon>Hexapoda</taxon>
        <taxon>Insecta</taxon>
        <taxon>Pterygota</taxon>
        <taxon>Neoptera</taxon>
        <taxon>Endopterygota</taxon>
        <taxon>Lepidoptera</taxon>
        <taxon>Glossata</taxon>
        <taxon>Ditrysia</taxon>
        <taxon>Bombycoidea</taxon>
        <taxon>Lasiocampidae</taxon>
        <taxon>Dendrolimus</taxon>
    </lineage>
</organism>
<protein>
    <submittedName>
        <fullName evidence="1">Uncharacterized protein</fullName>
    </submittedName>
</protein>
<dbReference type="EMBL" id="CM034415">
    <property type="protein sequence ID" value="KAJ0169847.1"/>
    <property type="molecule type" value="Genomic_DNA"/>
</dbReference>
<keyword evidence="2" id="KW-1185">Reference proteome</keyword>
<proteinExistence type="predicted"/>